<feature type="chain" id="PRO_5045192876" evidence="1">
    <location>
        <begin position="19"/>
        <end position="229"/>
    </location>
</feature>
<gene>
    <name evidence="3" type="primary">LOC101854990</name>
</gene>
<protein>
    <submittedName>
        <fullName evidence="3">Uncharacterized protein LOC101854990</fullName>
    </submittedName>
</protein>
<name>A0ABM0ZWS0_APLCA</name>
<organism evidence="2 3">
    <name type="scientific">Aplysia californica</name>
    <name type="common">California sea hare</name>
    <dbReference type="NCBI Taxonomy" id="6500"/>
    <lineage>
        <taxon>Eukaryota</taxon>
        <taxon>Metazoa</taxon>
        <taxon>Spiralia</taxon>
        <taxon>Lophotrochozoa</taxon>
        <taxon>Mollusca</taxon>
        <taxon>Gastropoda</taxon>
        <taxon>Heterobranchia</taxon>
        <taxon>Euthyneura</taxon>
        <taxon>Tectipleura</taxon>
        <taxon>Aplysiida</taxon>
        <taxon>Aplysioidea</taxon>
        <taxon>Aplysiidae</taxon>
        <taxon>Aplysia</taxon>
    </lineage>
</organism>
<dbReference type="Proteomes" id="UP000694888">
    <property type="component" value="Unplaced"/>
</dbReference>
<dbReference type="RefSeq" id="XP_012936103.1">
    <property type="nucleotide sequence ID" value="XM_013080649.2"/>
</dbReference>
<evidence type="ECO:0000256" key="1">
    <source>
        <dbReference type="SAM" id="SignalP"/>
    </source>
</evidence>
<accession>A0ABM0ZWS0</accession>
<evidence type="ECO:0000313" key="3">
    <source>
        <dbReference type="RefSeq" id="XP_012936103.1"/>
    </source>
</evidence>
<sequence length="229" mass="25287">MQWGCLFLVCAAFVTVESTVERRSRSCRYLQRCLDSYNSFPDPTSPAVLTNMSTSGGIAGFCQATRPLPRCVVSRVRRCHHSRTANKARVAASVTMYLCRPSTRAELVHLSEILQAGSTCLDNPAVEGQIDAEVDGCMAELDRANDDLMIEIELGLKTLEDMCPLTQELVWCSVAAFAVHCHPLLVDFFDGVLSHALEAATYQIGCSLEGTRHTRDVLAETKDLLKRMK</sequence>
<reference evidence="3" key="1">
    <citation type="submission" date="2025-08" db="UniProtKB">
        <authorList>
            <consortium name="RefSeq"/>
        </authorList>
    </citation>
    <scope>IDENTIFICATION</scope>
</reference>
<feature type="signal peptide" evidence="1">
    <location>
        <begin position="1"/>
        <end position="18"/>
    </location>
</feature>
<keyword evidence="2" id="KW-1185">Reference proteome</keyword>
<dbReference type="GeneID" id="101854990"/>
<proteinExistence type="predicted"/>
<evidence type="ECO:0000313" key="2">
    <source>
        <dbReference type="Proteomes" id="UP000694888"/>
    </source>
</evidence>
<keyword evidence="1" id="KW-0732">Signal</keyword>